<keyword evidence="7 8" id="KW-0411">Iron-sulfur</keyword>
<evidence type="ECO:0000313" key="10">
    <source>
        <dbReference type="EMBL" id="SFM48723.1"/>
    </source>
</evidence>
<dbReference type="GO" id="GO:0022900">
    <property type="term" value="P:electron transport chain"/>
    <property type="evidence" value="ECO:0007669"/>
    <property type="project" value="UniProtKB-UniRule"/>
</dbReference>
<feature type="binding site" evidence="8">
    <location>
        <position position="404"/>
    </location>
    <ligand>
        <name>[4Fe-4S] cluster</name>
        <dbReference type="ChEBI" id="CHEBI:49883"/>
        <label>2</label>
    </ligand>
</feature>
<dbReference type="AlphaFoldDB" id="A0A1I4R9Z2"/>
<dbReference type="SUPFAM" id="SSF142019">
    <property type="entry name" value="Nqo1 FMN-binding domain-like"/>
    <property type="match status" value="1"/>
</dbReference>
<gene>
    <name evidence="8" type="primary">rnfC</name>
    <name evidence="10" type="ORF">SAMN05660836_00478</name>
</gene>
<organism evidence="10 11">
    <name type="scientific">Thermodesulforhabdus norvegica</name>
    <dbReference type="NCBI Taxonomy" id="39841"/>
    <lineage>
        <taxon>Bacteria</taxon>
        <taxon>Pseudomonadati</taxon>
        <taxon>Thermodesulfobacteriota</taxon>
        <taxon>Syntrophobacteria</taxon>
        <taxon>Syntrophobacterales</taxon>
        <taxon>Thermodesulforhabdaceae</taxon>
        <taxon>Thermodesulforhabdus</taxon>
    </lineage>
</organism>
<dbReference type="NCBIfam" id="NF003454">
    <property type="entry name" value="PRK05035.1"/>
    <property type="match status" value="1"/>
</dbReference>
<dbReference type="InterPro" id="IPR017896">
    <property type="entry name" value="4Fe4S_Fe-S-bd"/>
</dbReference>
<evidence type="ECO:0000256" key="6">
    <source>
        <dbReference type="ARBA" id="ARBA00023004"/>
    </source>
</evidence>
<sequence length="438" mass="47909">MLVRALKKGVHPAECKFTAGDPIREFPLPELLYVPLQQHMGRRAKPLVKKGDVVKKGQKIGEADGFISAPVHAPAAGKVKALERVMLPNGVYDDAVVIEVDSGDDELAEPSWPIKPLEELSPEDIRLIAREAGIVGLGGATFPTAVKLTPPDNVKIDTLLINGAECEPFLTADHRLMFEKTREIIEGAELVRRAVGAERVFIGIEENKGDAVEKFDELLRNRAGWEVVSLKSIYPQGAEKNLIKVITGREVPVGGLPFNVNVAIQNVGTVYSLYRAAVEGVPLIERVVTVSGDGVAERGNYIIRFGVMARRVLEKCGADFDGIEKVVFGGPMMGMSLKGYDVPVIKSTSGIITFKKAFREEARPCLNCGKCVHVCTLGIAPTRVVKYIRAGKWSEAKKAGLLNCMECGCCAFICPSRIPLVQWLRYGKFMLRKMEAQK</sequence>
<feature type="binding site" evidence="8">
    <location>
        <position position="375"/>
    </location>
    <ligand>
        <name>[4Fe-4S] cluster</name>
        <dbReference type="ChEBI" id="CHEBI:49883"/>
        <label>2</label>
    </ligand>
</feature>
<evidence type="ECO:0000256" key="4">
    <source>
        <dbReference type="ARBA" id="ARBA00022737"/>
    </source>
</evidence>
<feature type="binding site" evidence="8">
    <location>
        <position position="414"/>
    </location>
    <ligand>
        <name>[4Fe-4S] cluster</name>
        <dbReference type="ChEBI" id="CHEBI:49883"/>
        <label>1</label>
    </ligand>
</feature>
<keyword evidence="4 8" id="KW-0677">Repeat</keyword>
<feature type="binding site" evidence="8">
    <location>
        <position position="371"/>
    </location>
    <ligand>
        <name>[4Fe-4S] cluster</name>
        <dbReference type="ChEBI" id="CHEBI:49883"/>
        <label>1</label>
    </ligand>
</feature>
<dbReference type="EMBL" id="FOUU01000001">
    <property type="protein sequence ID" value="SFM48723.1"/>
    <property type="molecule type" value="Genomic_DNA"/>
</dbReference>
<dbReference type="RefSeq" id="WP_093393191.1">
    <property type="nucleotide sequence ID" value="NZ_FOUU01000001.1"/>
</dbReference>
<dbReference type="GO" id="GO:0046872">
    <property type="term" value="F:metal ion binding"/>
    <property type="evidence" value="ECO:0007669"/>
    <property type="project" value="UniProtKB-KW"/>
</dbReference>
<evidence type="ECO:0000313" key="11">
    <source>
        <dbReference type="Proteomes" id="UP000199611"/>
    </source>
</evidence>
<keyword evidence="3 8" id="KW-0479">Metal-binding</keyword>
<comment type="function">
    <text evidence="8">Part of a membrane-bound complex that couples electron transfer with translocation of ions across the membrane.</text>
</comment>
<keyword evidence="5 8" id="KW-0249">Electron transport</keyword>
<dbReference type="GO" id="GO:0009055">
    <property type="term" value="F:electron transfer activity"/>
    <property type="evidence" value="ECO:0007669"/>
    <property type="project" value="InterPro"/>
</dbReference>
<dbReference type="Pfam" id="PF13375">
    <property type="entry name" value="RnfC_N"/>
    <property type="match status" value="1"/>
</dbReference>
<evidence type="ECO:0000256" key="8">
    <source>
        <dbReference type="HAMAP-Rule" id="MF_00461"/>
    </source>
</evidence>
<keyword evidence="8" id="KW-0472">Membrane</keyword>
<evidence type="ECO:0000256" key="1">
    <source>
        <dbReference type="ARBA" id="ARBA00022448"/>
    </source>
</evidence>
<evidence type="ECO:0000256" key="7">
    <source>
        <dbReference type="ARBA" id="ARBA00023014"/>
    </source>
</evidence>
<evidence type="ECO:0000256" key="5">
    <source>
        <dbReference type="ARBA" id="ARBA00022982"/>
    </source>
</evidence>
<comment type="similarity">
    <text evidence="8">Belongs to the 4Fe4S bacterial-type ferredoxin family. RnfC subfamily.</text>
</comment>
<dbReference type="GO" id="GO:0051539">
    <property type="term" value="F:4 iron, 4 sulfur cluster binding"/>
    <property type="evidence" value="ECO:0007669"/>
    <property type="project" value="UniProtKB-KW"/>
</dbReference>
<dbReference type="InterPro" id="IPR017900">
    <property type="entry name" value="4Fe4S_Fe_S_CS"/>
</dbReference>
<evidence type="ECO:0000256" key="3">
    <source>
        <dbReference type="ARBA" id="ARBA00022723"/>
    </source>
</evidence>
<protein>
    <recommendedName>
        <fullName evidence="8">Ion-translocating oxidoreductase complex subunit C</fullName>
        <ecNumber evidence="8">7.-.-.-</ecNumber>
    </recommendedName>
    <alternativeName>
        <fullName evidence="8">Rnf electron transport complex subunit C</fullName>
    </alternativeName>
</protein>
<dbReference type="InterPro" id="IPR010208">
    <property type="entry name" value="Ion_transpt_RnfC/RsxC"/>
</dbReference>
<keyword evidence="1 8" id="KW-0813">Transport</keyword>
<dbReference type="GO" id="GO:0005886">
    <property type="term" value="C:plasma membrane"/>
    <property type="evidence" value="ECO:0007669"/>
    <property type="project" value="UniProtKB-SubCell"/>
</dbReference>
<dbReference type="STRING" id="39841.SAMN05660836_00478"/>
<dbReference type="OrthoDB" id="9789030at2"/>
<dbReference type="PROSITE" id="PS51379">
    <property type="entry name" value="4FE4S_FER_2"/>
    <property type="match status" value="1"/>
</dbReference>
<dbReference type="Gene3D" id="3.40.50.11540">
    <property type="entry name" value="NADH-ubiquinone oxidoreductase 51kDa subunit"/>
    <property type="match status" value="1"/>
</dbReference>
<dbReference type="PROSITE" id="PS00198">
    <property type="entry name" value="4FE4S_FER_1"/>
    <property type="match status" value="1"/>
</dbReference>
<keyword evidence="8" id="KW-1278">Translocase</keyword>
<keyword evidence="6 8" id="KW-0408">Iron</keyword>
<name>A0A1I4R9Z2_9BACT</name>
<reference evidence="10 11" key="1">
    <citation type="submission" date="2016-10" db="EMBL/GenBank/DDBJ databases">
        <authorList>
            <person name="de Groot N.N."/>
        </authorList>
    </citation>
    <scope>NUCLEOTIDE SEQUENCE [LARGE SCALE GENOMIC DNA]</scope>
    <source>
        <strain evidence="10 11">DSM 9990</strain>
    </source>
</reference>
<dbReference type="EC" id="7.-.-.-" evidence="8"/>
<dbReference type="PANTHER" id="PTHR43034">
    <property type="entry name" value="ION-TRANSLOCATING OXIDOREDUCTASE COMPLEX SUBUNIT C"/>
    <property type="match status" value="1"/>
</dbReference>
<feature type="binding site" evidence="8">
    <location>
        <position position="368"/>
    </location>
    <ligand>
        <name>[4Fe-4S] cluster</name>
        <dbReference type="ChEBI" id="CHEBI:49883"/>
        <label>1</label>
    </ligand>
</feature>
<dbReference type="InterPro" id="IPR026902">
    <property type="entry name" value="RnfC_N"/>
</dbReference>
<dbReference type="Pfam" id="PF01512">
    <property type="entry name" value="Complex1_51K"/>
    <property type="match status" value="1"/>
</dbReference>
<dbReference type="PANTHER" id="PTHR43034:SF2">
    <property type="entry name" value="ION-TRANSLOCATING OXIDOREDUCTASE COMPLEX SUBUNIT C"/>
    <property type="match status" value="1"/>
</dbReference>
<keyword evidence="11" id="KW-1185">Reference proteome</keyword>
<dbReference type="InterPro" id="IPR011538">
    <property type="entry name" value="Nuo51_FMN-bd"/>
</dbReference>
<dbReference type="HAMAP" id="MF_00461">
    <property type="entry name" value="RsxC_RnfC"/>
    <property type="match status" value="1"/>
</dbReference>
<evidence type="ECO:0000256" key="2">
    <source>
        <dbReference type="ARBA" id="ARBA00022485"/>
    </source>
</evidence>
<feature type="domain" description="4Fe-4S ferredoxin-type" evidence="9">
    <location>
        <begin position="355"/>
        <end position="385"/>
    </location>
</feature>
<comment type="cofactor">
    <cofactor evidence="8">
        <name>[4Fe-4S] cluster</name>
        <dbReference type="ChEBI" id="CHEBI:49883"/>
    </cofactor>
    <text evidence="8">Binds 2 [4Fe-4S] clusters per subunit.</text>
</comment>
<dbReference type="NCBIfam" id="TIGR01945">
    <property type="entry name" value="rnfC"/>
    <property type="match status" value="1"/>
</dbReference>
<dbReference type="InterPro" id="IPR037225">
    <property type="entry name" value="Nuo51_FMN-bd_sf"/>
</dbReference>
<keyword evidence="8" id="KW-1003">Cell membrane</keyword>
<dbReference type="Proteomes" id="UP000199611">
    <property type="component" value="Unassembled WGS sequence"/>
</dbReference>
<feature type="binding site" evidence="8">
    <location>
        <position position="407"/>
    </location>
    <ligand>
        <name>[4Fe-4S] cluster</name>
        <dbReference type="ChEBI" id="CHEBI:49883"/>
        <label>2</label>
    </ligand>
</feature>
<evidence type="ECO:0000259" key="9">
    <source>
        <dbReference type="PROSITE" id="PS51379"/>
    </source>
</evidence>
<feature type="binding site" evidence="8">
    <location>
        <position position="410"/>
    </location>
    <ligand>
        <name>[4Fe-4S] cluster</name>
        <dbReference type="ChEBI" id="CHEBI:49883"/>
        <label>2</label>
    </ligand>
</feature>
<comment type="subunit">
    <text evidence="8">The complex is composed of six subunits: RnfA, RnfB, RnfC, RnfD, RnfE and RnfG.</text>
</comment>
<proteinExistence type="inferred from homology"/>
<feature type="binding site" evidence="8">
    <location>
        <position position="365"/>
    </location>
    <ligand>
        <name>[4Fe-4S] cluster</name>
        <dbReference type="ChEBI" id="CHEBI:49883"/>
        <label>1</label>
    </ligand>
</feature>
<keyword evidence="2 8" id="KW-0004">4Fe-4S</keyword>
<dbReference type="SUPFAM" id="SSF46548">
    <property type="entry name" value="alpha-helical ferredoxin"/>
    <property type="match status" value="1"/>
</dbReference>
<accession>A0A1I4R9Z2</accession>
<comment type="subcellular location">
    <subcellularLocation>
        <location evidence="8">Cell membrane</location>
        <topology evidence="8">Peripheral membrane protein</topology>
    </subcellularLocation>
</comment>